<dbReference type="InterPro" id="IPR035979">
    <property type="entry name" value="RBD_domain_sf"/>
</dbReference>
<dbReference type="InterPro" id="IPR028924">
    <property type="entry name" value="Perm-CXXC"/>
</dbReference>
<evidence type="ECO:0000259" key="12">
    <source>
        <dbReference type="PROSITE" id="PS50102"/>
    </source>
</evidence>
<evidence type="ECO:0000256" key="10">
    <source>
        <dbReference type="PROSITE-ProRule" id="PRU00176"/>
    </source>
</evidence>
<evidence type="ECO:0000313" key="14">
    <source>
        <dbReference type="Proteomes" id="UP000594638"/>
    </source>
</evidence>
<comment type="cofactor">
    <cofactor evidence="1">
        <name>[4Fe-4S] cluster</name>
        <dbReference type="ChEBI" id="CHEBI:49883"/>
    </cofactor>
</comment>
<feature type="region of interest" description="Disordered" evidence="11">
    <location>
        <begin position="330"/>
        <end position="396"/>
    </location>
</feature>
<evidence type="ECO:0000256" key="9">
    <source>
        <dbReference type="ARBA" id="ARBA00023242"/>
    </source>
</evidence>
<dbReference type="PROSITE" id="PS50102">
    <property type="entry name" value="RRM"/>
    <property type="match status" value="1"/>
</dbReference>
<dbReference type="SUPFAM" id="SSF48150">
    <property type="entry name" value="DNA-glycosylase"/>
    <property type="match status" value="1"/>
</dbReference>
<evidence type="ECO:0000256" key="5">
    <source>
        <dbReference type="ARBA" id="ARBA00022723"/>
    </source>
</evidence>
<keyword evidence="8" id="KW-0238">DNA-binding</keyword>
<comment type="subcellular location">
    <subcellularLocation>
        <location evidence="2">Nucleus</location>
    </subcellularLocation>
</comment>
<dbReference type="GO" id="GO:0005634">
    <property type="term" value="C:nucleus"/>
    <property type="evidence" value="ECO:0007669"/>
    <property type="project" value="UniProtKB-SubCell"/>
</dbReference>
<dbReference type="SUPFAM" id="SSF54928">
    <property type="entry name" value="RNA-binding domain, RBD"/>
    <property type="match status" value="1"/>
</dbReference>
<comment type="similarity">
    <text evidence="3">Belongs to the DNA glycosylase family. DEMETER subfamily.</text>
</comment>
<dbReference type="CDD" id="cd12307">
    <property type="entry name" value="RRM_NIFK_like"/>
    <property type="match status" value="1"/>
</dbReference>
<dbReference type="Proteomes" id="UP000594638">
    <property type="component" value="Unassembled WGS sequence"/>
</dbReference>
<dbReference type="Pfam" id="PF15629">
    <property type="entry name" value="Perm-CXXC"/>
    <property type="match status" value="1"/>
</dbReference>
<feature type="domain" description="RRM" evidence="12">
    <location>
        <begin position="1898"/>
        <end position="1976"/>
    </location>
</feature>
<feature type="region of interest" description="Disordered" evidence="11">
    <location>
        <begin position="755"/>
        <end position="791"/>
    </location>
</feature>
<evidence type="ECO:0000256" key="3">
    <source>
        <dbReference type="ARBA" id="ARBA00005646"/>
    </source>
</evidence>
<feature type="compositionally biased region" description="Polar residues" evidence="11">
    <location>
        <begin position="18"/>
        <end position="27"/>
    </location>
</feature>
<dbReference type="GO" id="GO:0141166">
    <property type="term" value="P:chromosomal 5-methylcytosine DNA demethylation pathway"/>
    <property type="evidence" value="ECO:0007669"/>
    <property type="project" value="InterPro"/>
</dbReference>
<dbReference type="InterPro" id="IPR012677">
    <property type="entry name" value="Nucleotide-bd_a/b_plait_sf"/>
</dbReference>
<dbReference type="GO" id="GO:0046872">
    <property type="term" value="F:metal ion binding"/>
    <property type="evidence" value="ECO:0007669"/>
    <property type="project" value="UniProtKB-KW"/>
</dbReference>
<protein>
    <submittedName>
        <fullName evidence="13">Transcriptional activator DEMETER-like</fullName>
    </submittedName>
</protein>
<gene>
    <name evidence="13" type="ORF">OLEA9_A061961</name>
</gene>
<keyword evidence="5" id="KW-0479">Metal-binding</keyword>
<feature type="compositionally biased region" description="Basic and acidic residues" evidence="11">
    <location>
        <begin position="298"/>
        <end position="308"/>
    </location>
</feature>
<dbReference type="OrthoDB" id="5607at2759"/>
<evidence type="ECO:0000256" key="4">
    <source>
        <dbReference type="ARBA" id="ARBA00022485"/>
    </source>
</evidence>
<feature type="compositionally biased region" description="Basic and acidic residues" evidence="11">
    <location>
        <begin position="244"/>
        <end position="255"/>
    </location>
</feature>
<keyword evidence="9" id="KW-0539">Nucleus</keyword>
<dbReference type="InterPro" id="IPR028925">
    <property type="entry name" value="RRM_DME"/>
</dbReference>
<dbReference type="InterPro" id="IPR003265">
    <property type="entry name" value="HhH-GPD_domain"/>
</dbReference>
<keyword evidence="14" id="KW-1185">Reference proteome</keyword>
<dbReference type="GO" id="GO:0051539">
    <property type="term" value="F:4 iron, 4 sulfur cluster binding"/>
    <property type="evidence" value="ECO:0007669"/>
    <property type="project" value="UniProtKB-KW"/>
</dbReference>
<dbReference type="SMART" id="SM00525">
    <property type="entry name" value="FES"/>
    <property type="match status" value="1"/>
</dbReference>
<dbReference type="Gene3D" id="1.10.1670.10">
    <property type="entry name" value="Helix-hairpin-Helix base-excision DNA repair enzymes (C-terminal)"/>
    <property type="match status" value="1"/>
</dbReference>
<dbReference type="EMBL" id="CACTIH010007394">
    <property type="protein sequence ID" value="CAA3012282.1"/>
    <property type="molecule type" value="Genomic_DNA"/>
</dbReference>
<dbReference type="Pfam" id="PF00076">
    <property type="entry name" value="RRM_1"/>
    <property type="match status" value="1"/>
</dbReference>
<feature type="region of interest" description="Disordered" evidence="11">
    <location>
        <begin position="294"/>
        <end position="314"/>
    </location>
</feature>
<dbReference type="InterPro" id="IPR011257">
    <property type="entry name" value="DNA_glycosylase"/>
</dbReference>
<feature type="compositionally biased region" description="Basic residues" evidence="11">
    <location>
        <begin position="344"/>
        <end position="353"/>
    </location>
</feature>
<dbReference type="InterPro" id="IPR044811">
    <property type="entry name" value="DME/ROS1"/>
</dbReference>
<dbReference type="GO" id="GO:0003723">
    <property type="term" value="F:RNA binding"/>
    <property type="evidence" value="ECO:0007669"/>
    <property type="project" value="UniProtKB-UniRule"/>
</dbReference>
<dbReference type="Gene3D" id="3.30.70.330">
    <property type="match status" value="1"/>
</dbReference>
<dbReference type="Pfam" id="PF15628">
    <property type="entry name" value="RRM_DME"/>
    <property type="match status" value="1"/>
</dbReference>
<comment type="caution">
    <text evidence="13">The sequence shown here is derived from an EMBL/GenBank/DDBJ whole genome shotgun (WGS) entry which is preliminary data.</text>
</comment>
<dbReference type="SMART" id="SM00360">
    <property type="entry name" value="RRM"/>
    <property type="match status" value="1"/>
</dbReference>
<accession>A0A8S0U6B8</accession>
<dbReference type="GO" id="GO:0006284">
    <property type="term" value="P:base-excision repair"/>
    <property type="evidence" value="ECO:0007669"/>
    <property type="project" value="InterPro"/>
</dbReference>
<dbReference type="InterPro" id="IPR023170">
    <property type="entry name" value="HhH_base_excis_C"/>
</dbReference>
<dbReference type="GO" id="GO:0035514">
    <property type="term" value="F:DNA demethylase activity"/>
    <property type="evidence" value="ECO:0007669"/>
    <property type="project" value="InterPro"/>
</dbReference>
<feature type="compositionally biased region" description="Low complexity" evidence="11">
    <location>
        <begin position="202"/>
        <end position="218"/>
    </location>
</feature>
<evidence type="ECO:0000256" key="1">
    <source>
        <dbReference type="ARBA" id="ARBA00001966"/>
    </source>
</evidence>
<dbReference type="GO" id="GO:0003906">
    <property type="term" value="F:DNA-(apurinic or apyrimidinic site) endonuclease activity"/>
    <property type="evidence" value="ECO:0007669"/>
    <property type="project" value="UniProtKB-ARBA"/>
</dbReference>
<organism evidence="13 14">
    <name type="scientific">Olea europaea subsp. europaea</name>
    <dbReference type="NCBI Taxonomy" id="158383"/>
    <lineage>
        <taxon>Eukaryota</taxon>
        <taxon>Viridiplantae</taxon>
        <taxon>Streptophyta</taxon>
        <taxon>Embryophyta</taxon>
        <taxon>Tracheophyta</taxon>
        <taxon>Spermatophyta</taxon>
        <taxon>Magnoliopsida</taxon>
        <taxon>eudicotyledons</taxon>
        <taxon>Gunneridae</taxon>
        <taxon>Pentapetalae</taxon>
        <taxon>asterids</taxon>
        <taxon>lamiids</taxon>
        <taxon>Lamiales</taxon>
        <taxon>Oleaceae</taxon>
        <taxon>Oleeae</taxon>
        <taxon>Olea</taxon>
    </lineage>
</organism>
<dbReference type="Gramene" id="OE9A061961T4">
    <property type="protein sequence ID" value="OE9A061961C4"/>
    <property type="gene ID" value="OE9A061961"/>
</dbReference>
<dbReference type="InterPro" id="IPR000504">
    <property type="entry name" value="RRM_dom"/>
</dbReference>
<keyword evidence="10" id="KW-0694">RNA-binding</keyword>
<keyword evidence="6" id="KW-0408">Iron</keyword>
<evidence type="ECO:0000256" key="8">
    <source>
        <dbReference type="ARBA" id="ARBA00023125"/>
    </source>
</evidence>
<dbReference type="SMART" id="SM00478">
    <property type="entry name" value="ENDO3c"/>
    <property type="match status" value="1"/>
</dbReference>
<keyword evidence="4" id="KW-0004">4Fe-4S</keyword>
<proteinExistence type="inferred from homology"/>
<keyword evidence="7" id="KW-0411">Iron-sulfur</keyword>
<sequence>MQKRNQWIPGIPEKPLLQRSSGTPAELSGNQMETTNWQELLGIYSGILLDETICNGHQNVSPIRFVDLNNKEHDHQDVDAVKRFVGFNHSAGNVGPSMQNLHNDSLVWNVNPLTELPGMKNAIYAPVINDAPMEKTRVKDKPTVLHPDSRVERNWTGHKTTGLILQQNHVLHPNQDISDHNRLNLPNVPCWPNYNLNLPPRSEAGESSSAPSSFKSAPVTPDKQKQSKSSQIAGVPHLLLDKTLSPEKDEQENVEKSQPPRGVFPEVAAVPHSLIGKISSLERDKQENVQISQLPEDVQEKHDEHLNRLDSSSAAITTSLQEKYISEDKNYGGIDLNKTPQQKPPKRRKHRPKVIVEQKPQRTPKPASTNNNTPKENTPGKRKYKPKKDIKTSTQLTDAKNKVKVVNLSSAAKPCRRVLNFELENGVEKESKEGTCGKQAETNNENKLPFNLNLDSQDAEWYLGLDAVSKTSKVKEGHRKEYSLEKPESANLYSSIRSVNQILPQVSLPLASVVPPTTAKDSTLNVIARILNMRNGKTNQRGSQNGYNQVNQCISGGVAQLVIQANATKAKLDRERQLMRLSRSRLLEDLVDITEERGSKREYSNTQLTNPGIVKTGSQQLCHRVSKTGQHSSDSCKLWQLSSGTCKKKKVEGKFDGTSTYLPSCITTLKDCSRQVEGRGIDSVHENSSISHLNYGLRKPELELKNTNNVVSKVTSEIRQQHTLSQVHFYTEQIEQKKFHQTTEAKSVNNQTAVSNWNLNDPSQRDPVSTQGNQSITSPSPLSVKKQTTGPAFSSQAFSMDKVFKQEGRSARGYPNKEPAGSLEELRHITSVDEIIDHFKDLHIANNGKEIVGEEQSALIPYKRDSVIVPYAEFNPLRKHKPRPKVDLDPETNRLWNLLMGKEGSESTETMDEGREKRWEGERKVFHGRADSFIARMHLVQGDRRFSRWKGSVVDSVIGVFLTQNVSDHLSSSAYMSLAAKFPLQTTIIRPTCCQNGGSPLLEGRQVQIKYPGRNKIYDHRMIRHPVYNFSCVTSRQACEHGAENDKIGKTRFLTNGHDRRKDEDGMSSESSMAERIPAFQEYQYRETGSSFPDTLLGNQQLENPVTNRQNLKLDSGSVPHACPFTANMMHHQTLVPLSTNNQFSTTTDLEEWEARFLGLAEKESMSSLTSTAFEITPETSAGHTWDCVGPCAKSSFIAQQTGIPTFQESRAAHTISNLHQEQQISLPAGSHTIKGRRHETFQPGRIFVTEPNRHAEVLSEKPRDNLKHLANGTKAKGFEQVTSLREPSNQIGARTSNVRKRKVEKDKMEAFNWDSLRKQVELKVGRPERSEDTMDSLDYVGLRNANVHEISETIKERGMNNMLAERIKDFLDRLVQEHGRIDLEWLRYLPPDKSKDYLLSIRGLGLKSVECVRLLTLHHLAFPVDTNVGRIAVRLGWVPLQPLPESLQLHLLELYPVLESIQKYLWPRLCNLDQKTLYELHYQMITFGKVFCTKREPNCNACPMRGECRHFASAFASARLALPGPEEGRIVSSAAPTTADNSCITLGPLPLPPLEDNLNRETGLSMGSRDPIIEEPTTPEQFTEVSETDIEDAFYEDPDEIPTIELNIEQFTTNLQSFMQEHSMEMQKGDMSKALVALSPELAAIPMPKLKNVNRLRTEHQVYELPDSHSLLKGLDRRELDDPSPYLLAIWTPGETADSIQPPESKCNPQDLGGLCDKKTCLSCNSVRETQSQTVRGTLLIPCRTAMRGSFPLNGTYFQVNEVFADHESSLNPIDVPRNLLWNLPRRTVFFGTSVSTIFKGLSAEDIQYCFWKGFVCVRGFDQKSRVPRPLMARLHFPAMLYIEMGTKAKKKSIVKNLKKASAQFSTSKGDSPDFVPLEGGPARKIPKIEDRENKATVLYIGRIPHGFYENEMEGFFKQFGTIKRLRIARNRKTGKSRHFGFIEFESPEVAKVVSECMHNYLLFEHLLQVHLVPPERVHLKLWKGVAHRYRPLDWVKIERKHHDKERTLEEHKKLVERIMKRDRKRRKRIEASGIDYDCPEIVGSNQPTSKKIRFDAE</sequence>
<reference evidence="13 14" key="1">
    <citation type="submission" date="2019-12" db="EMBL/GenBank/DDBJ databases">
        <authorList>
            <person name="Alioto T."/>
            <person name="Alioto T."/>
            <person name="Gomez Garrido J."/>
        </authorList>
    </citation>
    <scope>NUCLEOTIDE SEQUENCE [LARGE SCALE GENOMIC DNA]</scope>
</reference>
<dbReference type="PANTHER" id="PTHR46213:SF24">
    <property type="entry name" value="HHH-GPD DOMAIN-CONTAINING PROTEIN"/>
    <property type="match status" value="1"/>
</dbReference>
<evidence type="ECO:0000256" key="11">
    <source>
        <dbReference type="SAM" id="MobiDB-lite"/>
    </source>
</evidence>
<dbReference type="GO" id="GO:0003677">
    <property type="term" value="F:DNA binding"/>
    <property type="evidence" value="ECO:0007669"/>
    <property type="project" value="UniProtKB-KW"/>
</dbReference>
<evidence type="ECO:0000256" key="7">
    <source>
        <dbReference type="ARBA" id="ARBA00023014"/>
    </source>
</evidence>
<name>A0A8S0U6B8_OLEEU</name>
<feature type="region of interest" description="Disordered" evidence="11">
    <location>
        <begin position="202"/>
        <end position="266"/>
    </location>
</feature>
<dbReference type="FunFam" id="1.10.1670.10:FF:000004">
    <property type="entry name" value="DNA glycosylase/AP lyase ROS1"/>
    <property type="match status" value="1"/>
</dbReference>
<dbReference type="InterPro" id="IPR003651">
    <property type="entry name" value="Endonuclease3_FeS-loop_motif"/>
</dbReference>
<evidence type="ECO:0000256" key="6">
    <source>
        <dbReference type="ARBA" id="ARBA00023004"/>
    </source>
</evidence>
<dbReference type="CDD" id="cd00056">
    <property type="entry name" value="ENDO3c"/>
    <property type="match status" value="1"/>
</dbReference>
<feature type="region of interest" description="Disordered" evidence="11">
    <location>
        <begin position="1"/>
        <end position="27"/>
    </location>
</feature>
<dbReference type="GO" id="GO:0019104">
    <property type="term" value="F:DNA N-glycosylase activity"/>
    <property type="evidence" value="ECO:0007669"/>
    <property type="project" value="InterPro"/>
</dbReference>
<dbReference type="PANTHER" id="PTHR46213">
    <property type="entry name" value="TRANSCRIPTIONAL ACTIVATOR DEMETER"/>
    <property type="match status" value="1"/>
</dbReference>
<evidence type="ECO:0000256" key="2">
    <source>
        <dbReference type="ARBA" id="ARBA00004123"/>
    </source>
</evidence>
<evidence type="ECO:0000313" key="13">
    <source>
        <dbReference type="EMBL" id="CAA3012282.1"/>
    </source>
</evidence>
<feature type="compositionally biased region" description="Polar residues" evidence="11">
    <location>
        <begin position="366"/>
        <end position="376"/>
    </location>
</feature>